<evidence type="ECO:0000256" key="3">
    <source>
        <dbReference type="ARBA" id="ARBA00022989"/>
    </source>
</evidence>
<dbReference type="EMBL" id="VIWP01000002">
    <property type="protein sequence ID" value="TWF56672.1"/>
    <property type="molecule type" value="Genomic_DNA"/>
</dbReference>
<keyword evidence="4 5" id="KW-0472">Membrane</keyword>
<name>A0A561R238_9HYPH</name>
<protein>
    <submittedName>
        <fullName evidence="6">Putative murein hydrolase (TIGR00659 family)</fullName>
    </submittedName>
</protein>
<evidence type="ECO:0000313" key="7">
    <source>
        <dbReference type="Proteomes" id="UP000320653"/>
    </source>
</evidence>
<comment type="caution">
    <text evidence="6">The sequence shown here is derived from an EMBL/GenBank/DDBJ whole genome shotgun (WGS) entry which is preliminary data.</text>
</comment>
<feature type="transmembrane region" description="Helical" evidence="5">
    <location>
        <begin position="6"/>
        <end position="23"/>
    </location>
</feature>
<evidence type="ECO:0000313" key="6">
    <source>
        <dbReference type="EMBL" id="TWF56672.1"/>
    </source>
</evidence>
<feature type="transmembrane region" description="Helical" evidence="5">
    <location>
        <begin position="95"/>
        <end position="120"/>
    </location>
</feature>
<sequence length="232" mass="24766">MFTLENGLTTLFWSAATIFFYYLSKLIYRRWPKNLLSPLIVAPAVLVVIALVLHTSYREYIGATHWLMVVLGPVTVAFAVPIYEKRAMISKYWPVLAFGIVVGSSTAILTAWALASLLSIDGTLRLSLLPRSFSTPFAMEVSENIGGVPDLTAFFVIVTGVLGAIMGESLLRFLPLKSTLARGALFGMGAHGAGVAKANQIGAEEGSVAGLVMVLVGLANVLAAPLLAVILR</sequence>
<feature type="transmembrane region" description="Helical" evidence="5">
    <location>
        <begin position="63"/>
        <end position="83"/>
    </location>
</feature>
<evidence type="ECO:0000256" key="5">
    <source>
        <dbReference type="SAM" id="Phobius"/>
    </source>
</evidence>
<evidence type="ECO:0000256" key="1">
    <source>
        <dbReference type="ARBA" id="ARBA00004141"/>
    </source>
</evidence>
<dbReference type="GO" id="GO:0016020">
    <property type="term" value="C:membrane"/>
    <property type="evidence" value="ECO:0007669"/>
    <property type="project" value="UniProtKB-SubCell"/>
</dbReference>
<dbReference type="AlphaFoldDB" id="A0A561R238"/>
<keyword evidence="3 5" id="KW-1133">Transmembrane helix</keyword>
<organism evidence="6 7">
    <name type="scientific">Neorhizobium alkalisoli</name>
    <dbReference type="NCBI Taxonomy" id="528178"/>
    <lineage>
        <taxon>Bacteria</taxon>
        <taxon>Pseudomonadati</taxon>
        <taxon>Pseudomonadota</taxon>
        <taxon>Alphaproteobacteria</taxon>
        <taxon>Hyphomicrobiales</taxon>
        <taxon>Rhizobiaceae</taxon>
        <taxon>Rhizobium/Agrobacterium group</taxon>
        <taxon>Neorhizobium</taxon>
    </lineage>
</organism>
<feature type="transmembrane region" description="Helical" evidence="5">
    <location>
        <begin position="151"/>
        <end position="171"/>
    </location>
</feature>
<dbReference type="RefSeq" id="WP_145634436.1">
    <property type="nucleotide sequence ID" value="NZ_VIWP01000002.1"/>
</dbReference>
<dbReference type="Proteomes" id="UP000320653">
    <property type="component" value="Unassembled WGS sequence"/>
</dbReference>
<keyword evidence="2 5" id="KW-0812">Transmembrane</keyword>
<dbReference type="Pfam" id="PF04172">
    <property type="entry name" value="LrgB"/>
    <property type="match status" value="1"/>
</dbReference>
<feature type="transmembrane region" description="Helical" evidence="5">
    <location>
        <begin position="35"/>
        <end position="57"/>
    </location>
</feature>
<comment type="subcellular location">
    <subcellularLocation>
        <location evidence="1">Membrane</location>
        <topology evidence="1">Multi-pass membrane protein</topology>
    </subcellularLocation>
</comment>
<feature type="transmembrane region" description="Helical" evidence="5">
    <location>
        <begin position="208"/>
        <end position="231"/>
    </location>
</feature>
<accession>A0A561R238</accession>
<reference evidence="6 7" key="1">
    <citation type="submission" date="2019-06" db="EMBL/GenBank/DDBJ databases">
        <title>Sorghum-associated microbial communities from plants grown in Nebraska, USA.</title>
        <authorList>
            <person name="Schachtman D."/>
        </authorList>
    </citation>
    <scope>NUCLEOTIDE SEQUENCE [LARGE SCALE GENOMIC DNA]</scope>
    <source>
        <strain evidence="6 7">1225</strain>
    </source>
</reference>
<dbReference type="OrthoDB" id="9811701at2"/>
<dbReference type="PANTHER" id="PTHR30249">
    <property type="entry name" value="PUTATIVE SEROTONIN TRANSPORTER"/>
    <property type="match status" value="1"/>
</dbReference>
<gene>
    <name evidence="6" type="ORF">FHW37_102310</name>
</gene>
<proteinExistence type="predicted"/>
<evidence type="ECO:0000256" key="2">
    <source>
        <dbReference type="ARBA" id="ARBA00022692"/>
    </source>
</evidence>
<keyword evidence="7" id="KW-1185">Reference proteome</keyword>
<dbReference type="PANTHER" id="PTHR30249:SF16">
    <property type="entry name" value="INNER MEMBRANE PROTEIN"/>
    <property type="match status" value="1"/>
</dbReference>
<evidence type="ECO:0000256" key="4">
    <source>
        <dbReference type="ARBA" id="ARBA00023136"/>
    </source>
</evidence>
<dbReference type="GO" id="GO:0016787">
    <property type="term" value="F:hydrolase activity"/>
    <property type="evidence" value="ECO:0007669"/>
    <property type="project" value="UniProtKB-KW"/>
</dbReference>
<keyword evidence="6" id="KW-0378">Hydrolase</keyword>
<dbReference type="InterPro" id="IPR007300">
    <property type="entry name" value="CidB/LrgB"/>
</dbReference>